<feature type="domain" description="Helicase ATP-binding" evidence="13">
    <location>
        <begin position="28"/>
        <end position="200"/>
    </location>
</feature>
<evidence type="ECO:0000259" key="12">
    <source>
        <dbReference type="PROSITE" id="PS50967"/>
    </source>
</evidence>
<accession>W7UB66</accession>
<evidence type="ECO:0000259" key="13">
    <source>
        <dbReference type="PROSITE" id="PS51192"/>
    </source>
</evidence>
<dbReference type="GO" id="GO:0003677">
    <property type="term" value="F:DNA binding"/>
    <property type="evidence" value="ECO:0007669"/>
    <property type="project" value="UniProtKB-KW"/>
</dbReference>
<dbReference type="Gene3D" id="1.10.150.80">
    <property type="entry name" value="HRDC domain"/>
    <property type="match status" value="1"/>
</dbReference>
<feature type="region of interest" description="Disordered" evidence="11">
    <location>
        <begin position="999"/>
        <end position="1021"/>
    </location>
</feature>
<evidence type="ECO:0000313" key="15">
    <source>
        <dbReference type="EMBL" id="EWM30234.1"/>
    </source>
</evidence>
<dbReference type="SUPFAM" id="SSF47819">
    <property type="entry name" value="HRDC-like"/>
    <property type="match status" value="1"/>
</dbReference>
<feature type="coiled-coil region" evidence="10">
    <location>
        <begin position="562"/>
        <end position="599"/>
    </location>
</feature>
<dbReference type="GO" id="GO:0016787">
    <property type="term" value="F:hydrolase activity"/>
    <property type="evidence" value="ECO:0007669"/>
    <property type="project" value="UniProtKB-KW"/>
</dbReference>
<dbReference type="InterPro" id="IPR004589">
    <property type="entry name" value="DNA_helicase_ATP-dep_RecQ"/>
</dbReference>
<keyword evidence="7" id="KW-0413">Isomerase</keyword>
<evidence type="ECO:0000256" key="7">
    <source>
        <dbReference type="ARBA" id="ARBA00023235"/>
    </source>
</evidence>
<evidence type="ECO:0000259" key="14">
    <source>
        <dbReference type="PROSITE" id="PS51194"/>
    </source>
</evidence>
<evidence type="ECO:0000256" key="9">
    <source>
        <dbReference type="ARBA" id="ARBA00034808"/>
    </source>
</evidence>
<dbReference type="Pfam" id="PF00270">
    <property type="entry name" value="DEAD"/>
    <property type="match status" value="1"/>
</dbReference>
<comment type="catalytic activity">
    <reaction evidence="8">
        <text>Couples ATP hydrolysis with the unwinding of duplex DNA by translocating in the 3'-5' direction.</text>
        <dbReference type="EC" id="5.6.2.4"/>
    </reaction>
</comment>
<dbReference type="Gene3D" id="1.10.10.10">
    <property type="entry name" value="Winged helix-like DNA-binding domain superfamily/Winged helix DNA-binding domain"/>
    <property type="match status" value="1"/>
</dbReference>
<evidence type="ECO:0000256" key="11">
    <source>
        <dbReference type="SAM" id="MobiDB-lite"/>
    </source>
</evidence>
<comment type="caution">
    <text evidence="15">The sequence shown here is derived from an EMBL/GenBank/DDBJ whole genome shotgun (WGS) entry which is preliminary data.</text>
</comment>
<proteinExistence type="inferred from homology"/>
<keyword evidence="16" id="KW-1185">Reference proteome</keyword>
<feature type="region of interest" description="Disordered" evidence="11">
    <location>
        <begin position="912"/>
        <end position="944"/>
    </location>
</feature>
<evidence type="ECO:0000256" key="8">
    <source>
        <dbReference type="ARBA" id="ARBA00034617"/>
    </source>
</evidence>
<dbReference type="InterPro" id="IPR029491">
    <property type="entry name" value="Helicase_HTH"/>
</dbReference>
<dbReference type="EC" id="5.6.2.4" evidence="9"/>
<evidence type="ECO:0000256" key="4">
    <source>
        <dbReference type="ARBA" id="ARBA00022806"/>
    </source>
</evidence>
<feature type="region of interest" description="Disordered" evidence="11">
    <location>
        <begin position="866"/>
        <end position="894"/>
    </location>
</feature>
<dbReference type="GO" id="GO:0005634">
    <property type="term" value="C:nucleus"/>
    <property type="evidence" value="ECO:0007669"/>
    <property type="project" value="TreeGrafter"/>
</dbReference>
<evidence type="ECO:0000256" key="1">
    <source>
        <dbReference type="ARBA" id="ARBA00005446"/>
    </source>
</evidence>
<dbReference type="GO" id="GO:0000724">
    <property type="term" value="P:double-strand break repair via homologous recombination"/>
    <property type="evidence" value="ECO:0007669"/>
    <property type="project" value="TreeGrafter"/>
</dbReference>
<dbReference type="GO" id="GO:0009378">
    <property type="term" value="F:four-way junction helicase activity"/>
    <property type="evidence" value="ECO:0007669"/>
    <property type="project" value="TreeGrafter"/>
</dbReference>
<dbReference type="InterPro" id="IPR002121">
    <property type="entry name" value="HRDC_dom"/>
</dbReference>
<name>W7UB66_9STRA</name>
<dbReference type="Pfam" id="PF00271">
    <property type="entry name" value="Helicase_C"/>
    <property type="match status" value="1"/>
</dbReference>
<evidence type="ECO:0000256" key="2">
    <source>
        <dbReference type="ARBA" id="ARBA00022741"/>
    </source>
</evidence>
<evidence type="ECO:0000256" key="3">
    <source>
        <dbReference type="ARBA" id="ARBA00022801"/>
    </source>
</evidence>
<keyword evidence="5" id="KW-0067">ATP-binding</keyword>
<feature type="compositionally biased region" description="Polar residues" evidence="11">
    <location>
        <begin position="913"/>
        <end position="922"/>
    </location>
</feature>
<reference evidence="15 16" key="1">
    <citation type="journal article" date="2014" name="Mol. Plant">
        <title>Chromosome Scale Genome Assembly and Transcriptome Profiling of Nannochloropsis gaditana in Nitrogen Depletion.</title>
        <authorList>
            <person name="Corteggiani Carpinelli E."/>
            <person name="Telatin A."/>
            <person name="Vitulo N."/>
            <person name="Forcato C."/>
            <person name="D'Angelo M."/>
            <person name="Schiavon R."/>
            <person name="Vezzi A."/>
            <person name="Giacometti G.M."/>
            <person name="Morosinotto T."/>
            <person name="Valle G."/>
        </authorList>
    </citation>
    <scope>NUCLEOTIDE SEQUENCE [LARGE SCALE GENOMIC DNA]</scope>
    <source>
        <strain evidence="15 16">B-31</strain>
    </source>
</reference>
<dbReference type="EMBL" id="AZIL01000038">
    <property type="protein sequence ID" value="EWM30234.1"/>
    <property type="molecule type" value="Genomic_DNA"/>
</dbReference>
<feature type="domain" description="Helicase C-terminal" evidence="14">
    <location>
        <begin position="223"/>
        <end position="378"/>
    </location>
</feature>
<protein>
    <recommendedName>
        <fullName evidence="9">DNA 3'-5' helicase</fullName>
        <ecNumber evidence="9">5.6.2.4</ecNumber>
    </recommendedName>
</protein>
<dbReference type="InterPro" id="IPR032284">
    <property type="entry name" value="RecQ_Zn-bd"/>
</dbReference>
<dbReference type="Gene3D" id="3.40.50.300">
    <property type="entry name" value="P-loop containing nucleotide triphosphate hydrolases"/>
    <property type="match status" value="2"/>
</dbReference>
<dbReference type="Proteomes" id="UP000019335">
    <property type="component" value="Chromosome 1"/>
</dbReference>
<dbReference type="GO" id="GO:0006260">
    <property type="term" value="P:DNA replication"/>
    <property type="evidence" value="ECO:0007669"/>
    <property type="project" value="InterPro"/>
</dbReference>
<dbReference type="OrthoDB" id="10261556at2759"/>
<dbReference type="InterPro" id="IPR044876">
    <property type="entry name" value="HRDC_dom_sf"/>
</dbReference>
<keyword evidence="2" id="KW-0547">Nucleotide-binding</keyword>
<dbReference type="InterPro" id="IPR027417">
    <property type="entry name" value="P-loop_NTPase"/>
</dbReference>
<dbReference type="SMART" id="SM00487">
    <property type="entry name" value="DEXDc"/>
    <property type="match status" value="1"/>
</dbReference>
<keyword evidence="3" id="KW-0378">Hydrolase</keyword>
<dbReference type="SMART" id="SM00490">
    <property type="entry name" value="HELICc"/>
    <property type="match status" value="1"/>
</dbReference>
<evidence type="ECO:0000256" key="5">
    <source>
        <dbReference type="ARBA" id="ARBA00022840"/>
    </source>
</evidence>
<dbReference type="CDD" id="cd17920">
    <property type="entry name" value="DEXHc_RecQ"/>
    <property type="match status" value="1"/>
</dbReference>
<dbReference type="PANTHER" id="PTHR13710">
    <property type="entry name" value="DNA HELICASE RECQ FAMILY MEMBER"/>
    <property type="match status" value="1"/>
</dbReference>
<dbReference type="PROSITE" id="PS51194">
    <property type="entry name" value="HELICASE_CTER"/>
    <property type="match status" value="1"/>
</dbReference>
<sequence length="1116" mass="122399">MATEEELKSVLQQYWGFQAFRAHQREVIETVIYGRDCLLLMATGRGKSLCYQFPSLLLRDKKGYRCVTVVVSPLLALIEDQVAGLRANGISALAVGSAATNDEVEGALRGDYALLYVTPERLEGWLDSLVTLHNNVGLAALAIDEAHCVSQWGHDFRPAYLLLYKLREQLPDVPIIAVSATATYHVQEDIIQRLRLDDPLVIRSGINRPNLHYTVKSKSPGGPMEDLGGILRGSAGSAIVYVLTKAEAEELATALTNKLSISASAYHGGLSATVRQQVYNQWSRDEVRVVCATVAFGMGVDKPDVRTVVCFGLTKSLEDFLQMTGRAGRDGLPSRCVMYWGTRDVGILNFLATHTNGSEQPEGRSSEEQTASNMAKVQEVQKFARHAGCRRESLLRHFGEMTSAAALQAAAGTDRCCDYCDLNVEMDAATVMEPGRVVRGSLPKEEYQNAARHVLGAVEKMRAGSKKVLLMLAASEQKDIRTRPDIDRIKVHPAWGAAKKSKQGEAWWKAWLNQLMDEGYVEYRQLQGAHGVIQILELTAKGRLFLGDPSATLAPMVASQGLVEAEGQLRVQQQRLEAREEARRQREEERMAARVKEENVLQALMQVRAQQARNAPDGTKAYQISDESFLRQLALVRPTTVEKLREVGGWPETKIQRYGQAFLDVIQKKSKELGLTTDCLLLTSALSGAADVRVGEAVPADKTAATGVLRPSYLEAHHLYMEQGKSIREIANNRRKPIQEGTVRNYLAQCFLHGLPLDWSRIAFPPGLLDAVVQAMATLQSTKTKTHDAMKSPPAAIETPTAARLVSLPNDTPPCGGRGGSSRPFDIYMTRDIKIAVPEFWQGKEASWGDVETCRIFLTCQQNTTHARQAHTRPPSRAPDSSQSLVGSAGDGEWMTTRKRPASLAMDNALQGRCTNSKGSQDSKTDSALPHGSDTKKPYQPSYLQNDSARDICRSLMDIGGGSCEDGVSADSNAAQGKRLNDTSRLYSAVDSWTQRQTPISVNSTPGALKPSISPSPARGHVQTKAETAKMTPKKQDASVQVTATSIRVPEQKLLPSTAEVIKLLTARPNGLTVGEMLAHLDLAHNTAQENTLRGCVRQLQNDCVVYMVGERFRLL</sequence>
<keyword evidence="6" id="KW-0238">DNA-binding</keyword>
<dbReference type="GO" id="GO:0043138">
    <property type="term" value="F:3'-5' DNA helicase activity"/>
    <property type="evidence" value="ECO:0007669"/>
    <property type="project" value="UniProtKB-EC"/>
</dbReference>
<organism evidence="15 16">
    <name type="scientific">Nannochloropsis gaditana</name>
    <dbReference type="NCBI Taxonomy" id="72520"/>
    <lineage>
        <taxon>Eukaryota</taxon>
        <taxon>Sar</taxon>
        <taxon>Stramenopiles</taxon>
        <taxon>Ochrophyta</taxon>
        <taxon>Eustigmatophyceae</taxon>
        <taxon>Eustigmatales</taxon>
        <taxon>Monodopsidaceae</taxon>
        <taxon>Nannochloropsis</taxon>
    </lineage>
</organism>
<dbReference type="InterPro" id="IPR010997">
    <property type="entry name" value="HRDC-like_sf"/>
</dbReference>
<dbReference type="InterPro" id="IPR014001">
    <property type="entry name" value="Helicase_ATP-bd"/>
</dbReference>
<dbReference type="GO" id="GO:0005737">
    <property type="term" value="C:cytoplasm"/>
    <property type="evidence" value="ECO:0007669"/>
    <property type="project" value="TreeGrafter"/>
</dbReference>
<dbReference type="AlphaFoldDB" id="W7UB66"/>
<dbReference type="InterPro" id="IPR001650">
    <property type="entry name" value="Helicase_C-like"/>
</dbReference>
<gene>
    <name evidence="15" type="ORF">Naga_100003g38</name>
</gene>
<dbReference type="Pfam" id="PF00570">
    <property type="entry name" value="HRDC"/>
    <property type="match status" value="1"/>
</dbReference>
<keyword evidence="4 15" id="KW-0347">Helicase</keyword>
<dbReference type="GO" id="GO:0005524">
    <property type="term" value="F:ATP binding"/>
    <property type="evidence" value="ECO:0007669"/>
    <property type="project" value="UniProtKB-KW"/>
</dbReference>
<dbReference type="PANTHER" id="PTHR13710:SF120">
    <property type="entry name" value="BIFUNCTIONAL 3'-5' EXONUCLEASE_ATP-DEPENDENT HELICASE WRN"/>
    <property type="match status" value="1"/>
</dbReference>
<dbReference type="Pfam" id="PF09382">
    <property type="entry name" value="RQC"/>
    <property type="match status" value="1"/>
</dbReference>
<dbReference type="InterPro" id="IPR018982">
    <property type="entry name" value="RQC_domain"/>
</dbReference>
<dbReference type="SUPFAM" id="SSF52540">
    <property type="entry name" value="P-loop containing nucleoside triphosphate hydrolases"/>
    <property type="match status" value="1"/>
</dbReference>
<dbReference type="InterPro" id="IPR011545">
    <property type="entry name" value="DEAD/DEAH_box_helicase_dom"/>
</dbReference>
<evidence type="ECO:0000256" key="6">
    <source>
        <dbReference type="ARBA" id="ARBA00023125"/>
    </source>
</evidence>
<dbReference type="PROSITE" id="PS51192">
    <property type="entry name" value="HELICASE_ATP_BIND_1"/>
    <property type="match status" value="1"/>
</dbReference>
<feature type="domain" description="HRDC" evidence="12">
    <location>
        <begin position="594"/>
        <end position="676"/>
    </location>
</feature>
<dbReference type="GO" id="GO:0005694">
    <property type="term" value="C:chromosome"/>
    <property type="evidence" value="ECO:0007669"/>
    <property type="project" value="TreeGrafter"/>
</dbReference>
<dbReference type="Pfam" id="PF16124">
    <property type="entry name" value="RecQ_Zn_bind"/>
    <property type="match status" value="1"/>
</dbReference>
<keyword evidence="10" id="KW-0175">Coiled coil</keyword>
<comment type="similarity">
    <text evidence="1">Belongs to the helicase family. RecQ subfamily.</text>
</comment>
<dbReference type="FunFam" id="3.40.50.300:FF:001389">
    <property type="entry name" value="ATP-dependent DNA helicase RecQ"/>
    <property type="match status" value="1"/>
</dbReference>
<evidence type="ECO:0000313" key="16">
    <source>
        <dbReference type="Proteomes" id="UP000019335"/>
    </source>
</evidence>
<evidence type="ECO:0000256" key="10">
    <source>
        <dbReference type="SAM" id="Coils"/>
    </source>
</evidence>
<dbReference type="InterPro" id="IPR036388">
    <property type="entry name" value="WH-like_DNA-bd_sf"/>
</dbReference>
<dbReference type="PROSITE" id="PS50967">
    <property type="entry name" value="HRDC"/>
    <property type="match status" value="1"/>
</dbReference>
<dbReference type="NCBIfam" id="TIGR00614">
    <property type="entry name" value="recQ_fam"/>
    <property type="match status" value="1"/>
</dbReference>
<dbReference type="Pfam" id="PF14493">
    <property type="entry name" value="HTH_40"/>
    <property type="match status" value="1"/>
</dbReference>